<dbReference type="AlphaFoldDB" id="A0A084BCH3"/>
<dbReference type="SUPFAM" id="SSF54768">
    <property type="entry name" value="dsRNA-binding domain-like"/>
    <property type="match status" value="1"/>
</dbReference>
<dbReference type="Pfam" id="PF00581">
    <property type="entry name" value="Rhodanese"/>
    <property type="match status" value="1"/>
</dbReference>
<evidence type="ECO:0000256" key="8">
    <source>
        <dbReference type="SAM" id="MobiDB-lite"/>
    </source>
</evidence>
<dbReference type="FunFam" id="3.40.250.10:FF:000033">
    <property type="entry name" value="Thiosulfate sulfurtransferase TUM1"/>
    <property type="match status" value="1"/>
</dbReference>
<dbReference type="GO" id="GO:0003735">
    <property type="term" value="F:structural constituent of ribosome"/>
    <property type="evidence" value="ECO:0007669"/>
    <property type="project" value="UniProtKB-UniRule"/>
</dbReference>
<sequence>MASMAALRSRAPRMGLSNSSFQAFRSTSPLRRSFSSYLVTPKELHEALKKNPPSPISTDARVIPLCASWFLPNDGRSGIEVFRELRIPKARFFDLDKVIDRRSPYPHMLPSAKEFASAMSELGIRKEDIVVVYDSKELGIFSAPRVGWTLKAFGHPRVHVLNNFKLWVEQGLPTESGNVYTVECCPYPISELDESKVASFEDVKEVALDYNKEGAEGIQILDARSHARFTGEAPEPREGLSSGHMPGSISLPVTDVLDPNTKAFLEPEKLREVFKAKGVDPDKPIISSCGTGVTACVIETALEVAEYGSPSTRKVYDGSWTEWAQRVRPSDNLIRKVDVFLLGLYQYLGSYYPVMVPARMLRGGTRPTTKTQPSTPNPSPNNQTRTRSPNHNNKDTMADRGASGGAPPARGGGFGSRGGDRGRGRGRGRGRRGGKSEEKEWQPVTKLGRLIKPVQKQTRAGQRTRFKAIVIIGDSEGHVGLGIKTSKEVATAIRAAIIIAKLSVIPVRRGYWGNNLGQPHSLPCKESGKCGSVTVRLIPAPRGTGLVASPAVKRFLQLAGVEDAYTSSAGSTKTLENTLKATFVAVSNTYGFLTPNLWKETKLIKSPLDEFADTLREGKKY</sequence>
<gene>
    <name evidence="11" type="ORF">S7711_07606</name>
</gene>
<evidence type="ECO:0000256" key="7">
    <source>
        <dbReference type="RuleBase" id="RU003823"/>
    </source>
</evidence>
<dbReference type="Pfam" id="PF03719">
    <property type="entry name" value="Ribosomal_S5_C"/>
    <property type="match status" value="1"/>
</dbReference>
<feature type="compositionally biased region" description="Low complexity" evidence="8">
    <location>
        <begin position="399"/>
        <end position="409"/>
    </location>
</feature>
<dbReference type="NCBIfam" id="TIGR01020">
    <property type="entry name" value="uS5_euk_arch"/>
    <property type="match status" value="1"/>
</dbReference>
<proteinExistence type="inferred from homology"/>
<dbReference type="GO" id="GO:0005739">
    <property type="term" value="C:mitochondrion"/>
    <property type="evidence" value="ECO:0007669"/>
    <property type="project" value="TreeGrafter"/>
</dbReference>
<dbReference type="GO" id="GO:0015935">
    <property type="term" value="C:small ribosomal subunit"/>
    <property type="evidence" value="ECO:0007669"/>
    <property type="project" value="InterPro"/>
</dbReference>
<evidence type="ECO:0000256" key="4">
    <source>
        <dbReference type="ARBA" id="ARBA00022980"/>
    </source>
</evidence>
<dbReference type="OrthoDB" id="270167at2759"/>
<keyword evidence="2" id="KW-0808">Transferase</keyword>
<dbReference type="InterPro" id="IPR020568">
    <property type="entry name" value="Ribosomal_Su5_D2-typ_SF"/>
</dbReference>
<dbReference type="EMBL" id="KL647382">
    <property type="protein sequence ID" value="KEY75252.1"/>
    <property type="molecule type" value="Genomic_DNA"/>
</dbReference>
<feature type="domain" description="Rhodanese" evidence="9">
    <location>
        <begin position="74"/>
        <end position="176"/>
    </location>
</feature>
<feature type="domain" description="Rhodanese" evidence="9">
    <location>
        <begin position="214"/>
        <end position="332"/>
    </location>
</feature>
<keyword evidence="3" id="KW-0677">Repeat</keyword>
<dbReference type="GO" id="GO:0003723">
    <property type="term" value="F:RNA binding"/>
    <property type="evidence" value="ECO:0007669"/>
    <property type="project" value="InterPro"/>
</dbReference>
<accession>A0A084BCH3</accession>
<keyword evidence="12" id="KW-1185">Reference proteome</keyword>
<evidence type="ECO:0000256" key="5">
    <source>
        <dbReference type="ARBA" id="ARBA00023274"/>
    </source>
</evidence>
<evidence type="ECO:0000256" key="6">
    <source>
        <dbReference type="PROSITE-ProRule" id="PRU00268"/>
    </source>
</evidence>
<dbReference type="InterPro" id="IPR013810">
    <property type="entry name" value="Ribosomal_uS5_N"/>
</dbReference>
<dbReference type="SMART" id="SM00450">
    <property type="entry name" value="RHOD"/>
    <property type="match status" value="2"/>
</dbReference>
<dbReference type="SUPFAM" id="SSF52821">
    <property type="entry name" value="Rhodanese/Cell cycle control phosphatase"/>
    <property type="match status" value="2"/>
</dbReference>
<dbReference type="InterPro" id="IPR005711">
    <property type="entry name" value="Ribosomal_uS5_euk/arc"/>
</dbReference>
<dbReference type="PROSITE" id="PS50881">
    <property type="entry name" value="S5_DSRBD"/>
    <property type="match status" value="1"/>
</dbReference>
<dbReference type="GO" id="GO:0004792">
    <property type="term" value="F:thiosulfate-cyanide sulfurtransferase activity"/>
    <property type="evidence" value="ECO:0007669"/>
    <property type="project" value="TreeGrafter"/>
</dbReference>
<keyword evidence="4 6" id="KW-0689">Ribosomal protein</keyword>
<dbReference type="Proteomes" id="UP000028045">
    <property type="component" value="Unassembled WGS sequence"/>
</dbReference>
<dbReference type="CDD" id="cd01449">
    <property type="entry name" value="TST_Repeat_2"/>
    <property type="match status" value="1"/>
</dbReference>
<dbReference type="InterPro" id="IPR014721">
    <property type="entry name" value="Ribsml_uS5_D2-typ_fold_subgr"/>
</dbReference>
<evidence type="ECO:0000256" key="3">
    <source>
        <dbReference type="ARBA" id="ARBA00022737"/>
    </source>
</evidence>
<dbReference type="PROSITE" id="PS00585">
    <property type="entry name" value="RIBOSOMAL_S5"/>
    <property type="match status" value="1"/>
</dbReference>
<feature type="compositionally biased region" description="Basic residues" evidence="8">
    <location>
        <begin position="424"/>
        <end position="433"/>
    </location>
</feature>
<evidence type="ECO:0000313" key="12">
    <source>
        <dbReference type="Proteomes" id="UP000028045"/>
    </source>
</evidence>
<dbReference type="CDD" id="cd01448">
    <property type="entry name" value="TST_Repeat_1"/>
    <property type="match status" value="1"/>
</dbReference>
<feature type="domain" description="S5 DRBM" evidence="10">
    <location>
        <begin position="444"/>
        <end position="507"/>
    </location>
</feature>
<dbReference type="Gene3D" id="3.30.160.20">
    <property type="match status" value="1"/>
</dbReference>
<dbReference type="PROSITE" id="PS50206">
    <property type="entry name" value="RHODANESE_3"/>
    <property type="match status" value="2"/>
</dbReference>
<comment type="similarity">
    <text evidence="1 7">Belongs to the universal ribosomal protein uS5 family.</text>
</comment>
<dbReference type="GO" id="GO:0006412">
    <property type="term" value="P:translation"/>
    <property type="evidence" value="ECO:0007669"/>
    <property type="project" value="InterPro"/>
</dbReference>
<dbReference type="InterPro" id="IPR045078">
    <property type="entry name" value="TST/MPST-like"/>
</dbReference>
<dbReference type="PANTHER" id="PTHR11364">
    <property type="entry name" value="THIOSULFATE SULFERTANSFERASE"/>
    <property type="match status" value="1"/>
</dbReference>
<dbReference type="Gene3D" id="3.30.230.10">
    <property type="match status" value="1"/>
</dbReference>
<evidence type="ECO:0000313" key="11">
    <source>
        <dbReference type="EMBL" id="KEY75252.1"/>
    </source>
</evidence>
<dbReference type="PANTHER" id="PTHR11364:SF27">
    <property type="entry name" value="SULFURTRANSFERASE"/>
    <property type="match status" value="1"/>
</dbReference>
<evidence type="ECO:0000259" key="9">
    <source>
        <dbReference type="PROSITE" id="PS50206"/>
    </source>
</evidence>
<evidence type="ECO:0000259" key="10">
    <source>
        <dbReference type="PROSITE" id="PS50881"/>
    </source>
</evidence>
<reference evidence="11 12" key="1">
    <citation type="journal article" date="2014" name="BMC Genomics">
        <title>Comparative genome sequencing reveals chemotype-specific gene clusters in the toxigenic black mold Stachybotrys.</title>
        <authorList>
            <person name="Semeiks J."/>
            <person name="Borek D."/>
            <person name="Otwinowski Z."/>
            <person name="Grishin N.V."/>
        </authorList>
    </citation>
    <scope>NUCLEOTIDE SEQUENCE [LARGE SCALE GENOMIC DNA]</scope>
    <source>
        <strain evidence="12">CBS 109288 / IBT 7711</strain>
    </source>
</reference>
<dbReference type="SUPFAM" id="SSF54211">
    <property type="entry name" value="Ribosomal protein S5 domain 2-like"/>
    <property type="match status" value="1"/>
</dbReference>
<dbReference type="InterPro" id="IPR036873">
    <property type="entry name" value="Rhodanese-like_dom_sf"/>
</dbReference>
<dbReference type="InterPro" id="IPR018192">
    <property type="entry name" value="Ribosomal_uS5_N_CS"/>
</dbReference>
<dbReference type="HOGENOM" id="CLU_022940_0_0_1"/>
<dbReference type="FunFam" id="3.30.160.20:FF:000133">
    <property type="entry name" value="40S ribosomal protein S2"/>
    <property type="match status" value="1"/>
</dbReference>
<dbReference type="InterPro" id="IPR005324">
    <property type="entry name" value="Ribosomal_uS5_C"/>
</dbReference>
<feature type="compositionally biased region" description="Low complexity" evidence="8">
    <location>
        <begin position="367"/>
        <end position="387"/>
    </location>
</feature>
<organism evidence="11 12">
    <name type="scientific">Stachybotrys chartarum (strain CBS 109288 / IBT 7711)</name>
    <name type="common">Toxic black mold</name>
    <name type="synonym">Stilbospora chartarum</name>
    <dbReference type="NCBI Taxonomy" id="1280523"/>
    <lineage>
        <taxon>Eukaryota</taxon>
        <taxon>Fungi</taxon>
        <taxon>Dikarya</taxon>
        <taxon>Ascomycota</taxon>
        <taxon>Pezizomycotina</taxon>
        <taxon>Sordariomycetes</taxon>
        <taxon>Hypocreomycetidae</taxon>
        <taxon>Hypocreales</taxon>
        <taxon>Stachybotryaceae</taxon>
        <taxon>Stachybotrys</taxon>
    </lineage>
</organism>
<dbReference type="Pfam" id="PF00333">
    <property type="entry name" value="Ribosomal_S5"/>
    <property type="match status" value="1"/>
</dbReference>
<dbReference type="FunFam" id="3.30.230.10:FF:000004">
    <property type="entry name" value="40S ribosomal protein S2"/>
    <property type="match status" value="1"/>
</dbReference>
<name>A0A084BCH3_STACB</name>
<evidence type="ECO:0000256" key="2">
    <source>
        <dbReference type="ARBA" id="ARBA00022679"/>
    </source>
</evidence>
<feature type="region of interest" description="Disordered" evidence="8">
    <location>
        <begin position="363"/>
        <end position="442"/>
    </location>
</feature>
<protein>
    <recommendedName>
        <fullName evidence="13">S5 DRBM domain-containing protein</fullName>
    </recommendedName>
</protein>
<dbReference type="InterPro" id="IPR001763">
    <property type="entry name" value="Rhodanese-like_dom"/>
</dbReference>
<evidence type="ECO:0008006" key="13">
    <source>
        <dbReference type="Google" id="ProtNLM"/>
    </source>
</evidence>
<evidence type="ECO:0000256" key="1">
    <source>
        <dbReference type="ARBA" id="ARBA00008945"/>
    </source>
</evidence>
<keyword evidence="5 6" id="KW-0687">Ribonucleoprotein</keyword>
<dbReference type="Gene3D" id="3.40.250.10">
    <property type="entry name" value="Rhodanese-like domain"/>
    <property type="match status" value="2"/>
</dbReference>
<dbReference type="GO" id="GO:0022626">
    <property type="term" value="C:cytosolic ribosome"/>
    <property type="evidence" value="ECO:0007669"/>
    <property type="project" value="UniProtKB-ARBA"/>
</dbReference>
<dbReference type="FunFam" id="3.40.250.10:FF:000001">
    <property type="entry name" value="Sulfurtransferase"/>
    <property type="match status" value="1"/>
</dbReference>